<feature type="region of interest" description="Disordered" evidence="10">
    <location>
        <begin position="476"/>
        <end position="497"/>
    </location>
</feature>
<feature type="region of interest" description="Disordered" evidence="10">
    <location>
        <begin position="54"/>
        <end position="103"/>
    </location>
</feature>
<dbReference type="PANTHER" id="PTHR31392:SF1">
    <property type="entry name" value="ALPHA-1,3-MANNOSYLTRANSFERASE MNN1-RELATED"/>
    <property type="match status" value="1"/>
</dbReference>
<keyword evidence="3" id="KW-0328">Glycosyltransferase</keyword>
<dbReference type="GO" id="GO:0005794">
    <property type="term" value="C:Golgi apparatus"/>
    <property type="evidence" value="ECO:0007669"/>
    <property type="project" value="TreeGrafter"/>
</dbReference>
<evidence type="ECO:0000313" key="11">
    <source>
        <dbReference type="EMBL" id="KAF9892063.1"/>
    </source>
</evidence>
<proteinExistence type="inferred from homology"/>
<dbReference type="EMBL" id="VCAU01000014">
    <property type="protein sequence ID" value="KAF9892063.1"/>
    <property type="molecule type" value="Genomic_DNA"/>
</dbReference>
<feature type="compositionally biased region" description="Polar residues" evidence="10">
    <location>
        <begin position="75"/>
        <end position="86"/>
    </location>
</feature>
<dbReference type="AlphaFoldDB" id="A0AAD4GXY6"/>
<feature type="compositionally biased region" description="Polar residues" evidence="10">
    <location>
        <begin position="54"/>
        <end position="65"/>
    </location>
</feature>
<keyword evidence="12" id="KW-1185">Reference proteome</keyword>
<keyword evidence="6" id="KW-0735">Signal-anchor</keyword>
<keyword evidence="5" id="KW-0812">Transmembrane</keyword>
<dbReference type="GO" id="GO:0006493">
    <property type="term" value="P:protein O-linked glycosylation"/>
    <property type="evidence" value="ECO:0007669"/>
    <property type="project" value="TreeGrafter"/>
</dbReference>
<evidence type="ECO:0000256" key="3">
    <source>
        <dbReference type="ARBA" id="ARBA00022676"/>
    </source>
</evidence>
<sequence length="622" mass="70069">MEWATTLSAKRRRRTAALRLLLFALVLWFCYDTAIHRFDALDIGKNLHGKRLETQPTPALSQHTDPATKFDPDTNKANAKAQQPLQTRPDPVDDRESTSINNLEPSYDDAFQRALNRVLDLLPDELHVRDLLRPIAGTGEERLREMGLRTRSFKVLFEAWEDLHTVHVKDAVYVRDDILQYIRRHPALANSLQTDLRQLTRSYETYRSVITRLSMLLFPWTAPYFSDHLLLHSQLYGGGRGLVFSAGDAQAPFLLTSIPSIRYLGCDLPIEIMYLGDGDLSEDFRSELESLPGVVTRDLSQMVNDHGWTLAGWAGKPFAILFSSFREAIFIDADSLFLQNPEILFDDPAYTATGALFFKDRLMMPEVKKRWLQRILPKPISKNVVQSRLWTGESGHMQESGVVVVDKWKHFVALLLVTRMNGPDRDGNAAEGKVGVYDMVYGDKETFWLGWELAGDQGYAFHDGDAGIMGALEPVPSSSTVQETDQEEKDGGATAETTDTTAVVEKESVSAVVADGPDEPSNYTICAPQLLHLDRQGKPFWFNGWLLPNKFAAHKHQAPANFEAYIQESREILEPGAWQLHENNICCLTSDHFNLFSETERDVLDMIIDTGKRSGALGGRKT</sequence>
<evidence type="ECO:0008006" key="13">
    <source>
        <dbReference type="Google" id="ProtNLM"/>
    </source>
</evidence>
<evidence type="ECO:0000256" key="2">
    <source>
        <dbReference type="ARBA" id="ARBA00009105"/>
    </source>
</evidence>
<keyword evidence="9" id="KW-0325">Glycoprotein</keyword>
<dbReference type="InterPro" id="IPR029044">
    <property type="entry name" value="Nucleotide-diphossugar_trans"/>
</dbReference>
<protein>
    <recommendedName>
        <fullName evidence="13">Alpha-1,3-mannosyltransferase</fullName>
    </recommendedName>
</protein>
<evidence type="ECO:0000256" key="5">
    <source>
        <dbReference type="ARBA" id="ARBA00022692"/>
    </source>
</evidence>
<dbReference type="Proteomes" id="UP001194746">
    <property type="component" value="Unassembled WGS sequence"/>
</dbReference>
<accession>A0AAD4GXY6</accession>
<dbReference type="SUPFAM" id="SSF53448">
    <property type="entry name" value="Nucleotide-diphospho-sugar transferases"/>
    <property type="match status" value="1"/>
</dbReference>
<reference evidence="11" key="2">
    <citation type="submission" date="2020-02" db="EMBL/GenBank/DDBJ databases">
        <authorList>
            <person name="Gilchrist C.L.M."/>
            <person name="Chooi Y.-H."/>
        </authorList>
    </citation>
    <scope>NUCLEOTIDE SEQUENCE</scope>
    <source>
        <strain evidence="11">MST-FP2251</strain>
    </source>
</reference>
<dbReference type="InterPro" id="IPR022751">
    <property type="entry name" value="Alpha_mannosyltransferase"/>
</dbReference>
<keyword evidence="4" id="KW-0808">Transferase</keyword>
<dbReference type="GO" id="GO:0000033">
    <property type="term" value="F:alpha-1,3-mannosyltransferase activity"/>
    <property type="evidence" value="ECO:0007669"/>
    <property type="project" value="TreeGrafter"/>
</dbReference>
<keyword evidence="7" id="KW-1133">Transmembrane helix</keyword>
<reference evidence="11" key="1">
    <citation type="journal article" date="2019" name="Beilstein J. Org. Chem.">
        <title>Nanangenines: drimane sesquiterpenoids as the dominant metabolite cohort of a novel Australian fungus, Aspergillus nanangensis.</title>
        <authorList>
            <person name="Lacey H.J."/>
            <person name="Gilchrist C.L.M."/>
            <person name="Crombie A."/>
            <person name="Kalaitzis J.A."/>
            <person name="Vuong D."/>
            <person name="Rutledge P.J."/>
            <person name="Turner P."/>
            <person name="Pitt J.I."/>
            <person name="Lacey E."/>
            <person name="Chooi Y.H."/>
            <person name="Piggott A.M."/>
        </authorList>
    </citation>
    <scope>NUCLEOTIDE SEQUENCE</scope>
    <source>
        <strain evidence="11">MST-FP2251</strain>
    </source>
</reference>
<evidence type="ECO:0000256" key="1">
    <source>
        <dbReference type="ARBA" id="ARBA00004606"/>
    </source>
</evidence>
<organism evidence="11 12">
    <name type="scientific">Aspergillus nanangensis</name>
    <dbReference type="NCBI Taxonomy" id="2582783"/>
    <lineage>
        <taxon>Eukaryota</taxon>
        <taxon>Fungi</taxon>
        <taxon>Dikarya</taxon>
        <taxon>Ascomycota</taxon>
        <taxon>Pezizomycotina</taxon>
        <taxon>Eurotiomycetes</taxon>
        <taxon>Eurotiomycetidae</taxon>
        <taxon>Eurotiales</taxon>
        <taxon>Aspergillaceae</taxon>
        <taxon>Aspergillus</taxon>
        <taxon>Aspergillus subgen. Circumdati</taxon>
    </lineage>
</organism>
<evidence type="ECO:0000256" key="10">
    <source>
        <dbReference type="SAM" id="MobiDB-lite"/>
    </source>
</evidence>
<evidence type="ECO:0000256" key="9">
    <source>
        <dbReference type="ARBA" id="ARBA00023180"/>
    </source>
</evidence>
<evidence type="ECO:0000256" key="4">
    <source>
        <dbReference type="ARBA" id="ARBA00022679"/>
    </source>
</evidence>
<comment type="subcellular location">
    <subcellularLocation>
        <location evidence="1">Membrane</location>
        <topology evidence="1">Single-pass type II membrane protein</topology>
    </subcellularLocation>
</comment>
<gene>
    <name evidence="11" type="ORF">FE257_002469</name>
</gene>
<evidence type="ECO:0000256" key="7">
    <source>
        <dbReference type="ARBA" id="ARBA00022989"/>
    </source>
</evidence>
<comment type="similarity">
    <text evidence="2">Belongs to the MNN1/MNT family.</text>
</comment>
<dbReference type="PANTHER" id="PTHR31392">
    <property type="entry name" value="ALPHA-1,3-MANNOSYLTRANSFERASE MNN1-RELATED"/>
    <property type="match status" value="1"/>
</dbReference>
<keyword evidence="8" id="KW-0472">Membrane</keyword>
<name>A0AAD4GXY6_ASPNN</name>
<evidence type="ECO:0000256" key="8">
    <source>
        <dbReference type="ARBA" id="ARBA00023136"/>
    </source>
</evidence>
<dbReference type="Pfam" id="PF11051">
    <property type="entry name" value="Mannosyl_trans3"/>
    <property type="match status" value="1"/>
</dbReference>
<evidence type="ECO:0000313" key="12">
    <source>
        <dbReference type="Proteomes" id="UP001194746"/>
    </source>
</evidence>
<comment type="caution">
    <text evidence="11">The sequence shown here is derived from an EMBL/GenBank/DDBJ whole genome shotgun (WGS) entry which is preliminary data.</text>
</comment>
<evidence type="ECO:0000256" key="6">
    <source>
        <dbReference type="ARBA" id="ARBA00022968"/>
    </source>
</evidence>
<dbReference type="GO" id="GO:0016020">
    <property type="term" value="C:membrane"/>
    <property type="evidence" value="ECO:0007669"/>
    <property type="project" value="UniProtKB-SubCell"/>
</dbReference>